<organism evidence="2 3">
    <name type="scientific">Cupriavidus pauculus</name>
    <dbReference type="NCBI Taxonomy" id="82633"/>
    <lineage>
        <taxon>Bacteria</taxon>
        <taxon>Pseudomonadati</taxon>
        <taxon>Pseudomonadota</taxon>
        <taxon>Betaproteobacteria</taxon>
        <taxon>Burkholderiales</taxon>
        <taxon>Burkholderiaceae</taxon>
        <taxon>Cupriavidus</taxon>
    </lineage>
</organism>
<dbReference type="RefSeq" id="WP_101681251.1">
    <property type="nucleotide sequence ID" value="NZ_PJRP01000003.1"/>
</dbReference>
<proteinExistence type="predicted"/>
<gene>
    <name evidence="2" type="ORF">CYJ10_09490</name>
</gene>
<evidence type="ECO:0000313" key="3">
    <source>
        <dbReference type="Proteomes" id="UP000234341"/>
    </source>
</evidence>
<evidence type="ECO:0000259" key="1">
    <source>
        <dbReference type="PROSITE" id="PS01124"/>
    </source>
</evidence>
<dbReference type="Pfam" id="PF12833">
    <property type="entry name" value="HTH_18"/>
    <property type="match status" value="1"/>
</dbReference>
<dbReference type="OrthoDB" id="8847039at2"/>
<dbReference type="InterPro" id="IPR018060">
    <property type="entry name" value="HTH_AraC"/>
</dbReference>
<reference evidence="2 3" key="1">
    <citation type="submission" date="2017-12" db="EMBL/GenBank/DDBJ databases">
        <title>Genome sequence of the active heterotrophic nitrifier-denitrifier, Cupriavidus pauculus UM1.</title>
        <authorList>
            <person name="Putonti C."/>
            <person name="Castignetti D."/>
        </authorList>
    </citation>
    <scope>NUCLEOTIDE SEQUENCE [LARGE SCALE GENOMIC DNA]</scope>
    <source>
        <strain evidence="2 3">UM1</strain>
    </source>
</reference>
<dbReference type="SMART" id="SM00342">
    <property type="entry name" value="HTH_ARAC"/>
    <property type="match status" value="1"/>
</dbReference>
<dbReference type="Gene3D" id="1.10.10.60">
    <property type="entry name" value="Homeodomain-like"/>
    <property type="match status" value="1"/>
</dbReference>
<accession>A0A2N5CES0</accession>
<dbReference type="Proteomes" id="UP000234341">
    <property type="component" value="Unassembled WGS sequence"/>
</dbReference>
<protein>
    <submittedName>
        <fullName evidence="2">AraC family transcriptional regulator</fullName>
    </submittedName>
</protein>
<comment type="caution">
    <text evidence="2">The sequence shown here is derived from an EMBL/GenBank/DDBJ whole genome shotgun (WGS) entry which is preliminary data.</text>
</comment>
<dbReference type="GO" id="GO:0003700">
    <property type="term" value="F:DNA-binding transcription factor activity"/>
    <property type="evidence" value="ECO:0007669"/>
    <property type="project" value="InterPro"/>
</dbReference>
<name>A0A2N5CES0_9BURK</name>
<dbReference type="EMBL" id="PJRP01000003">
    <property type="protein sequence ID" value="PLQ00685.1"/>
    <property type="molecule type" value="Genomic_DNA"/>
</dbReference>
<sequence>MTDRPHLSPKLHLTATHGFALHNSRQPAFRREWHEHDCGMLLWPRMGRLKAEWDGRRDTSAGSETGKTEETGELAGRRQAATLVRGAAVLLPASISHLTASEHRQQQHGELYLPPDRMPARRYGAIRLDGPTVAMLEALLAPNLSTASASWLVRAIVEQIVTSPPLALRAEPASIAHRMVWRFTQALECDRPLPSIDALASELGVAIRQLQRACQIEFGTTPVAIRRRVLAVHARALIAAGHSPASVSVQLGFASSGHLHRLLREVPASA</sequence>
<dbReference type="AlphaFoldDB" id="A0A2N5CES0"/>
<dbReference type="GO" id="GO:0043565">
    <property type="term" value="F:sequence-specific DNA binding"/>
    <property type="evidence" value="ECO:0007669"/>
    <property type="project" value="InterPro"/>
</dbReference>
<evidence type="ECO:0000313" key="2">
    <source>
        <dbReference type="EMBL" id="PLQ00685.1"/>
    </source>
</evidence>
<dbReference type="PROSITE" id="PS01124">
    <property type="entry name" value="HTH_ARAC_FAMILY_2"/>
    <property type="match status" value="1"/>
</dbReference>
<feature type="domain" description="HTH araC/xylS-type" evidence="1">
    <location>
        <begin position="177"/>
        <end position="270"/>
    </location>
</feature>